<dbReference type="PANTHER" id="PTHR43798">
    <property type="entry name" value="MONOACYLGLYCEROL LIPASE"/>
    <property type="match status" value="1"/>
</dbReference>
<reference evidence="3 4" key="1">
    <citation type="submission" date="2024-06" db="EMBL/GenBank/DDBJ databases">
        <title>The Natural Products Discovery Center: Release of the First 8490 Sequenced Strains for Exploring Actinobacteria Biosynthetic Diversity.</title>
        <authorList>
            <person name="Kalkreuter E."/>
            <person name="Kautsar S.A."/>
            <person name="Yang D."/>
            <person name="Bader C.D."/>
            <person name="Teijaro C.N."/>
            <person name="Fluegel L."/>
            <person name="Davis C.M."/>
            <person name="Simpson J.R."/>
            <person name="Lauterbach L."/>
            <person name="Steele A.D."/>
            <person name="Gui C."/>
            <person name="Meng S."/>
            <person name="Li G."/>
            <person name="Viehrig K."/>
            <person name="Ye F."/>
            <person name="Su P."/>
            <person name="Kiefer A.F."/>
            <person name="Nichols A."/>
            <person name="Cepeda A.J."/>
            <person name="Yan W."/>
            <person name="Fan B."/>
            <person name="Jiang Y."/>
            <person name="Adhikari A."/>
            <person name="Zheng C.-J."/>
            <person name="Schuster L."/>
            <person name="Cowan T.M."/>
            <person name="Smanski M.J."/>
            <person name="Chevrette M.G."/>
            <person name="De Carvalho L.P.S."/>
            <person name="Shen B."/>
        </authorList>
    </citation>
    <scope>NUCLEOTIDE SEQUENCE [LARGE SCALE GENOMIC DNA]</scope>
    <source>
        <strain evidence="3 4">NPDC048946</strain>
    </source>
</reference>
<organism evidence="3 4">
    <name type="scientific">Streptodolium elevatio</name>
    <dbReference type="NCBI Taxonomy" id="3157996"/>
    <lineage>
        <taxon>Bacteria</taxon>
        <taxon>Bacillati</taxon>
        <taxon>Actinomycetota</taxon>
        <taxon>Actinomycetes</taxon>
        <taxon>Kitasatosporales</taxon>
        <taxon>Streptomycetaceae</taxon>
        <taxon>Streptodolium</taxon>
    </lineage>
</organism>
<dbReference type="Proteomes" id="UP001551482">
    <property type="component" value="Unassembled WGS sequence"/>
</dbReference>
<dbReference type="PRINTS" id="PR00111">
    <property type="entry name" value="ABHYDROLASE"/>
</dbReference>
<feature type="domain" description="AB hydrolase-1" evidence="2">
    <location>
        <begin position="21"/>
        <end position="249"/>
    </location>
</feature>
<gene>
    <name evidence="3" type="ORF">AB0C36_23555</name>
</gene>
<dbReference type="InterPro" id="IPR000073">
    <property type="entry name" value="AB_hydrolase_1"/>
</dbReference>
<dbReference type="Gene3D" id="3.40.50.1820">
    <property type="entry name" value="alpha/beta hydrolase"/>
    <property type="match status" value="1"/>
</dbReference>
<dbReference type="EMBL" id="JBEZFP010000064">
    <property type="protein sequence ID" value="MEU8136475.1"/>
    <property type="molecule type" value="Genomic_DNA"/>
</dbReference>
<dbReference type="InterPro" id="IPR050266">
    <property type="entry name" value="AB_hydrolase_sf"/>
</dbReference>
<comment type="caution">
    <text evidence="3">The sequence shown here is derived from an EMBL/GenBank/DDBJ whole genome shotgun (WGS) entry which is preliminary data.</text>
</comment>
<dbReference type="SUPFAM" id="SSF53474">
    <property type="entry name" value="alpha/beta-Hydrolases"/>
    <property type="match status" value="1"/>
</dbReference>
<dbReference type="RefSeq" id="WP_358357024.1">
    <property type="nucleotide sequence ID" value="NZ_JBEZFP010000064.1"/>
</dbReference>
<evidence type="ECO:0000259" key="2">
    <source>
        <dbReference type="Pfam" id="PF00561"/>
    </source>
</evidence>
<evidence type="ECO:0000256" key="1">
    <source>
        <dbReference type="ARBA" id="ARBA00022801"/>
    </source>
</evidence>
<proteinExistence type="predicted"/>
<name>A0ABV3DL50_9ACTN</name>
<dbReference type="PANTHER" id="PTHR43798:SF31">
    <property type="entry name" value="AB HYDROLASE SUPERFAMILY PROTEIN YCLE"/>
    <property type="match status" value="1"/>
</dbReference>
<sequence length="265" mass="28411">MTRTLPASPLSRIVRGTGPGLLLAHGGGGGVEPNFGPILDGLAQRYTVVGPDYPGTGRTPRATEPLDLDTLADQLVATAVEEGLETFAIAGYSMGVPLAIRATTRHPERVKALVLTAGFAHPNPRLRLAARAWLGHLRALELDPNRLAEFLILTGFSAPMLDRLDQATVDTLVKDSAANTPPGTEDHVQLVAHIDVRADLAAVRAPTLVISTTLDQLATPHLHREVADGIAGARLAEIECGHLPFVERPQEWLDSMRAFLDEVHR</sequence>
<dbReference type="GO" id="GO:0016787">
    <property type="term" value="F:hydrolase activity"/>
    <property type="evidence" value="ECO:0007669"/>
    <property type="project" value="UniProtKB-KW"/>
</dbReference>
<evidence type="ECO:0000313" key="4">
    <source>
        <dbReference type="Proteomes" id="UP001551482"/>
    </source>
</evidence>
<keyword evidence="4" id="KW-1185">Reference proteome</keyword>
<protein>
    <submittedName>
        <fullName evidence="3">Alpha/beta hydrolase</fullName>
    </submittedName>
</protein>
<dbReference type="Pfam" id="PF00561">
    <property type="entry name" value="Abhydrolase_1"/>
    <property type="match status" value="1"/>
</dbReference>
<dbReference type="InterPro" id="IPR029058">
    <property type="entry name" value="AB_hydrolase_fold"/>
</dbReference>
<accession>A0ABV3DL50</accession>
<keyword evidence="1 3" id="KW-0378">Hydrolase</keyword>
<evidence type="ECO:0000313" key="3">
    <source>
        <dbReference type="EMBL" id="MEU8136475.1"/>
    </source>
</evidence>